<dbReference type="OMA" id="YSAFCRN"/>
<dbReference type="PANTHER" id="PTHR36681">
    <property type="entry name" value="NUCLEAR GTPASE, GERMINAL CENTER-ASSOCIATED, TANDEM DUPLICATE 3"/>
    <property type="match status" value="1"/>
</dbReference>
<feature type="compositionally biased region" description="Polar residues" evidence="1">
    <location>
        <begin position="1"/>
        <end position="27"/>
    </location>
</feature>
<dbReference type="InterPro" id="IPR045063">
    <property type="entry name" value="Dynamin_N"/>
</dbReference>
<dbReference type="EMBL" id="HG792018">
    <property type="protein sequence ID" value="CDM36097.1"/>
    <property type="molecule type" value="Genomic_DNA"/>
</dbReference>
<evidence type="ECO:0000256" key="1">
    <source>
        <dbReference type="SAM" id="MobiDB-lite"/>
    </source>
</evidence>
<feature type="region of interest" description="Disordered" evidence="1">
    <location>
        <begin position="1"/>
        <end position="44"/>
    </location>
</feature>
<feature type="region of interest" description="Disordered" evidence="1">
    <location>
        <begin position="76"/>
        <end position="174"/>
    </location>
</feature>
<organism evidence="4 5">
    <name type="scientific">Penicillium roqueforti (strain FM164)</name>
    <dbReference type="NCBI Taxonomy" id="1365484"/>
    <lineage>
        <taxon>Eukaryota</taxon>
        <taxon>Fungi</taxon>
        <taxon>Dikarya</taxon>
        <taxon>Ascomycota</taxon>
        <taxon>Pezizomycotina</taxon>
        <taxon>Eurotiomycetes</taxon>
        <taxon>Eurotiomycetidae</taxon>
        <taxon>Eurotiales</taxon>
        <taxon>Aspergillaceae</taxon>
        <taxon>Penicillium</taxon>
    </lineage>
</organism>
<dbReference type="Gene3D" id="3.40.50.300">
    <property type="entry name" value="P-loop containing nucleotide triphosphate hydrolases"/>
    <property type="match status" value="2"/>
</dbReference>
<feature type="compositionally biased region" description="Polar residues" evidence="1">
    <location>
        <begin position="76"/>
        <end position="89"/>
    </location>
</feature>
<dbReference type="Pfam" id="PF00350">
    <property type="entry name" value="Dynamin_N"/>
    <property type="match status" value="1"/>
</dbReference>
<protein>
    <submittedName>
        <fullName evidence="4">Dynamin, GTPase domain</fullName>
    </submittedName>
</protein>
<feature type="domain" description="Dynamin N-terminal" evidence="2">
    <location>
        <begin position="237"/>
        <end position="503"/>
    </location>
</feature>
<dbReference type="CDD" id="cd00882">
    <property type="entry name" value="Ras_like_GTPase"/>
    <property type="match status" value="1"/>
</dbReference>
<feature type="domain" description="DUF7605" evidence="3">
    <location>
        <begin position="727"/>
        <end position="908"/>
    </location>
</feature>
<dbReference type="SUPFAM" id="SSF52540">
    <property type="entry name" value="P-loop containing nucleoside triphosphate hydrolases"/>
    <property type="match status" value="1"/>
</dbReference>
<dbReference type="Pfam" id="PF24564">
    <property type="entry name" value="DUF7605"/>
    <property type="match status" value="1"/>
</dbReference>
<evidence type="ECO:0000313" key="4">
    <source>
        <dbReference type="EMBL" id="CDM36097.1"/>
    </source>
</evidence>
<proteinExistence type="predicted"/>
<dbReference type="OrthoDB" id="3598281at2759"/>
<gene>
    <name evidence="4" type="ORF">PROQFM164_S04g000978</name>
</gene>
<dbReference type="PANTHER" id="PTHR36681:SF3">
    <property type="entry name" value="NUCLEAR GTPASE, GERMINAL CENTER-ASSOCIATED, TANDEM DUPLICATE 3"/>
    <property type="match status" value="1"/>
</dbReference>
<name>W6R2N7_PENRF</name>
<keyword evidence="5" id="KW-1185">Reference proteome</keyword>
<dbReference type="Proteomes" id="UP000030686">
    <property type="component" value="Unassembled WGS sequence"/>
</dbReference>
<evidence type="ECO:0000313" key="5">
    <source>
        <dbReference type="Proteomes" id="UP000030686"/>
    </source>
</evidence>
<dbReference type="InterPro" id="IPR027417">
    <property type="entry name" value="P-loop_NTPase"/>
</dbReference>
<reference evidence="4" key="1">
    <citation type="journal article" date="2014" name="Nat. Commun.">
        <title>Multiple recent horizontal transfers of a large genomic region in cheese making fungi.</title>
        <authorList>
            <person name="Cheeseman K."/>
            <person name="Ropars J."/>
            <person name="Renault P."/>
            <person name="Dupont J."/>
            <person name="Gouzy J."/>
            <person name="Branca A."/>
            <person name="Abraham A.L."/>
            <person name="Ceppi M."/>
            <person name="Conseiller E."/>
            <person name="Debuchy R."/>
            <person name="Malagnac F."/>
            <person name="Goarin A."/>
            <person name="Silar P."/>
            <person name="Lacoste S."/>
            <person name="Sallet E."/>
            <person name="Bensimon A."/>
            <person name="Giraud T."/>
            <person name="Brygoo Y."/>
        </authorList>
    </citation>
    <scope>NUCLEOTIDE SEQUENCE [LARGE SCALE GENOMIC DNA]</scope>
    <source>
        <strain evidence="4">FM164</strain>
    </source>
</reference>
<dbReference type="InterPro" id="IPR056024">
    <property type="entry name" value="DUF7605"/>
</dbReference>
<dbReference type="STRING" id="1365484.W6R2N7"/>
<dbReference type="AlphaFoldDB" id="W6R2N7"/>
<accession>W6R2N7</accession>
<evidence type="ECO:0000259" key="3">
    <source>
        <dbReference type="Pfam" id="PF24564"/>
    </source>
</evidence>
<evidence type="ECO:0000259" key="2">
    <source>
        <dbReference type="Pfam" id="PF00350"/>
    </source>
</evidence>
<sequence>MTEVPSSEFTFSVHSQSEVAFTPSSSRDTNRSGGPALTPQTPRLVPIFGNLGLNDSLAPMHSPPTWSSNAWLRPGSSHSNYAQQHNASPSPSPRPELVRTINGSQQHEKTSSISSSSTRATPRIPGAFPTSSTGQAAPPTESDRVQDDEESDSDHCSDVEEMTEAKSAGVREEPLPTAPIYSRRVQDGLKEVKCELAALADIMGLSELNQDHSSDLHVLYKRTKKMSMFEYPETRTVGFIGDSGVGKSSLINSLLDQESLSRSSREGTACTCVVTEFRHVDENHTGPFTIEADFMTSEEMKGLLGELLTIFRQFHVTRFFQELKSQEEQQKCRDQAGRAWGTFQSLFNKQPGLTMEHLSQDFEDAYLVLLSQLERWASASLALRPGGLDALEYSVVAGDIEECRDILDMLTASNAGNGNPAIWPFIKLIRVYLKSPILRNGLVLADLPGFSDLNFARVRATERYLSHSCDEVFVVMDISRACTNASVQDIMRRCRDDQPRRIICTKSEDISPEESSRGDTPYAHRVKEMNKEMQVLRKKLESTESKARKASPARRSELAVKAMELRGQEKVLKFNMSQFLINRRNSLISHELIQRHQDVEVFCVSNILYSEYRFSGKSDEEAYVDLAGIRELRRYCQLVPAAALMRSTSAFLNHEVPALLSSLRQWALSGVDPVTGGNAALLRRVLENAQNSFHRELISDQGLAQITRRSLIGLYDECITNIIRQYQSRWTAESIQISLEWAGWSHSTYSAFCSHYGDHTTGAVPNGRCWNDDLLQPSREQLTLKWENIQTSLHLQEGSLARYTDTIFDKWCLQFGAHIQLAPCALANLQQSMKFRQQCIGHHISNTLLKVIQCAENIKRDTIYGHASSYISGLMQPAYARINQEGGTGSEKRRKKIMNDHLTHSMLFANISRLAGREYIGALDACFDDLQTKVTEEVESMARDFNAVIADEGQLSEAEKAPAVANALESRFERTKDILERAQIIVRELNPDN</sequence>